<dbReference type="EMBL" id="LT838813">
    <property type="protein sequence ID" value="SMD44985.1"/>
    <property type="molecule type" value="Genomic_DNA"/>
</dbReference>
<protein>
    <recommendedName>
        <fullName evidence="3">DUF1800 domain-containing protein</fullName>
    </recommendedName>
</protein>
<keyword evidence="2" id="KW-1185">Reference proteome</keyword>
<dbReference type="AlphaFoldDB" id="A0A1W2H7V6"/>
<sequence>MFPIKPGQYKHLQPLYREVLPPDLTKGLKPANNNWTEALSRLHEIGEGLESFDGDLTDFHLAHLVKRTKFGATIQDIKNLRNKSLSAILDEMFEVSLEYPEPINNYNDLSKGKFDLEVPLGSSFVNARFNEDLEGDRLVSLKSWMIGRILSTNNGIQEKMLLFWWNFLPIKMWDVFISKSCYRYITMLNRHVIGNFKELIRDLTIDPAMLVFLSGAFNNKDTPDENFARELQELFCIGKGPGAGYQEEDVRAAARVLTGWTVNWESIHSEGPPESYFNAEAHHTGNKQFSAFYGNKVIEGKAGIAGAGELDEMLEMIFATNESSKFIARKLYTFFVASEISTMAEINVIEPLAAIIKGNNYNIRPALKALLSSAHFFHPEVMGALIKSPMDFILGLWRNFDMPRADNPLGEKDFYSAILWNMGNIGMELGDPPNVAGWPPYYQTPNYDKIWINTDSITKRALASDSMIFWGYWISDSVKVNANLLEYVKEFENPEDPNALINEFVLLNLGLDLNETQFEMTKKILLNGQEQDYYWTGAWLTYLANPNEESNATIVLNRLKPAFQLLLQMGESQLM</sequence>
<reference evidence="2" key="1">
    <citation type="submission" date="2017-04" db="EMBL/GenBank/DDBJ databases">
        <authorList>
            <person name="Varghese N."/>
            <person name="Submissions S."/>
        </authorList>
    </citation>
    <scope>NUCLEOTIDE SEQUENCE [LARGE SCALE GENOMIC DNA]</scope>
    <source>
        <strain evidence="2">DSM 16537</strain>
    </source>
</reference>
<evidence type="ECO:0008006" key="3">
    <source>
        <dbReference type="Google" id="ProtNLM"/>
    </source>
</evidence>
<proteinExistence type="predicted"/>
<name>A0A1W2H7V6_9BACT</name>
<dbReference type="OrthoDB" id="9772295at2"/>
<evidence type="ECO:0000313" key="2">
    <source>
        <dbReference type="Proteomes" id="UP000192333"/>
    </source>
</evidence>
<dbReference type="InterPro" id="IPR014917">
    <property type="entry name" value="DUF1800"/>
</dbReference>
<dbReference type="RefSeq" id="WP_084121749.1">
    <property type="nucleotide sequence ID" value="NZ_LT838813.1"/>
</dbReference>
<gene>
    <name evidence="1" type="ORF">SAMN00777080_3623</name>
</gene>
<organism evidence="1 2">
    <name type="scientific">Aquiflexum balticum DSM 16537</name>
    <dbReference type="NCBI Taxonomy" id="758820"/>
    <lineage>
        <taxon>Bacteria</taxon>
        <taxon>Pseudomonadati</taxon>
        <taxon>Bacteroidota</taxon>
        <taxon>Cytophagia</taxon>
        <taxon>Cytophagales</taxon>
        <taxon>Cyclobacteriaceae</taxon>
        <taxon>Aquiflexum</taxon>
    </lineage>
</organism>
<accession>A0A1W2H7V6</accession>
<dbReference type="Pfam" id="PF08811">
    <property type="entry name" value="DUF1800"/>
    <property type="match status" value="1"/>
</dbReference>
<dbReference type="Proteomes" id="UP000192333">
    <property type="component" value="Chromosome I"/>
</dbReference>
<evidence type="ECO:0000313" key="1">
    <source>
        <dbReference type="EMBL" id="SMD44985.1"/>
    </source>
</evidence>